<evidence type="ECO:0000313" key="11">
    <source>
        <dbReference type="Proteomes" id="UP000715965"/>
    </source>
</evidence>
<dbReference type="InterPro" id="IPR036194">
    <property type="entry name" value="FlhD_sf"/>
</dbReference>
<protein>
    <recommendedName>
        <fullName evidence="9">Flagellar transcriptional regulator FlhD</fullName>
    </recommendedName>
</protein>
<dbReference type="SUPFAM" id="SSF63592">
    <property type="entry name" value="Flagellar transcriptional activator FlhD"/>
    <property type="match status" value="1"/>
</dbReference>
<evidence type="ECO:0000313" key="10">
    <source>
        <dbReference type="EMBL" id="MBE7939204.1"/>
    </source>
</evidence>
<keyword evidence="5 9" id="KW-1015">Disulfide bond</keyword>
<keyword evidence="7 9" id="KW-0804">Transcription</keyword>
<evidence type="ECO:0000256" key="5">
    <source>
        <dbReference type="ARBA" id="ARBA00023157"/>
    </source>
</evidence>
<evidence type="ECO:0000256" key="1">
    <source>
        <dbReference type="ARBA" id="ARBA00022490"/>
    </source>
</evidence>
<evidence type="ECO:0000256" key="2">
    <source>
        <dbReference type="ARBA" id="ARBA00022795"/>
    </source>
</evidence>
<keyword evidence="3 9" id="KW-0805">Transcription regulation</keyword>
<reference evidence="10 11" key="1">
    <citation type="submission" date="2020-10" db="EMBL/GenBank/DDBJ databases">
        <title>Draft genome of Ramlibacter aquaticus LMG 30558.</title>
        <authorList>
            <person name="Props R."/>
        </authorList>
    </citation>
    <scope>NUCLEOTIDE SEQUENCE [LARGE SCALE GENOMIC DNA]</scope>
    <source>
        <strain evidence="10 11">LMG 30558</strain>
    </source>
</reference>
<comment type="function">
    <text evidence="8 9">Functions in complex with FlhC as a master transcriptional regulator that regulates transcription of several flagellar and non-flagellar operons by binding to their promoter region. Activates expression of class 2 flagellar genes, including fliA, which is a flagellum-specific sigma factor that turns on the class 3 genes. Also regulates genes whose products function in a variety of physiological pathways.</text>
</comment>
<dbReference type="EMBL" id="JADDOJ010000003">
    <property type="protein sequence ID" value="MBE7939204.1"/>
    <property type="molecule type" value="Genomic_DNA"/>
</dbReference>
<dbReference type="Proteomes" id="UP000715965">
    <property type="component" value="Unassembled WGS sequence"/>
</dbReference>
<dbReference type="RefSeq" id="WP_193778756.1">
    <property type="nucleotide sequence ID" value="NZ_JADDOJ010000003.1"/>
</dbReference>
<keyword evidence="10" id="KW-0282">Flagellum</keyword>
<gene>
    <name evidence="9 10" type="primary">flhD</name>
    <name evidence="10" type="ORF">IM725_01300</name>
</gene>
<dbReference type="NCBIfam" id="NF002783">
    <property type="entry name" value="PRK02909.1-1"/>
    <property type="match status" value="1"/>
</dbReference>
<keyword evidence="10" id="KW-0969">Cilium</keyword>
<keyword evidence="6 9" id="KW-0010">Activator</keyword>
<sequence>MTSHQLTNEIRDLNLSYLMLAQAMIRGDKAQALYRLGITEDVAELLMQMSPQQLVRVASRNVLLCTVRFGDELIWGLLTDSHAPRAEMDANVDRLHASVLMAGQVGAGLAN</sequence>
<comment type="similarity">
    <text evidence="9">Belongs to the FlhD family.</text>
</comment>
<evidence type="ECO:0000256" key="6">
    <source>
        <dbReference type="ARBA" id="ARBA00023159"/>
    </source>
</evidence>
<keyword evidence="4 9" id="KW-0238">DNA-binding</keyword>
<name>A0ABR9SA28_9BURK</name>
<evidence type="ECO:0000256" key="9">
    <source>
        <dbReference type="HAMAP-Rule" id="MF_00725"/>
    </source>
</evidence>
<feature type="disulfide bond" description="Interchain" evidence="9">
    <location>
        <position position="65"/>
    </location>
</feature>
<evidence type="ECO:0000256" key="4">
    <source>
        <dbReference type="ARBA" id="ARBA00023125"/>
    </source>
</evidence>
<comment type="caution">
    <text evidence="10">The sequence shown here is derived from an EMBL/GenBank/DDBJ whole genome shotgun (WGS) entry which is preliminary data.</text>
</comment>
<evidence type="ECO:0000256" key="7">
    <source>
        <dbReference type="ARBA" id="ARBA00023163"/>
    </source>
</evidence>
<proteinExistence type="inferred from homology"/>
<accession>A0ABR9SA28</accession>
<dbReference type="HAMAP" id="MF_00725">
    <property type="entry name" value="FlhD"/>
    <property type="match status" value="1"/>
</dbReference>
<dbReference type="Pfam" id="PF05247">
    <property type="entry name" value="FlhD"/>
    <property type="match status" value="1"/>
</dbReference>
<comment type="domain">
    <text evidence="9">The C-terminal region contains a putative helix-turn-helix (HTH) motif, suggesting that this region may bind DNA.</text>
</comment>
<comment type="subunit">
    <text evidence="9">Homodimer; disulfide-linked. Forms a heterohexamer composed of two FlhC and four FlhD subunits. Each FlhC binds a FlhD dimer, forming a heterotrimer, and a hexamer assembles by dimerization of two heterotrimers.</text>
</comment>
<dbReference type="InterPro" id="IPR023559">
    <property type="entry name" value="Flagellar_FlhD"/>
</dbReference>
<comment type="subcellular location">
    <subcellularLocation>
        <location evidence="9">Cytoplasm</location>
    </subcellularLocation>
</comment>
<dbReference type="Gene3D" id="1.10.4000.10">
    <property type="entry name" value="Flagellar transcriptional activator FlhD"/>
    <property type="match status" value="1"/>
</dbReference>
<keyword evidence="1 9" id="KW-0963">Cytoplasm</keyword>
<organism evidence="10 11">
    <name type="scientific">Ramlibacter aquaticus</name>
    <dbReference type="NCBI Taxonomy" id="2780094"/>
    <lineage>
        <taxon>Bacteria</taxon>
        <taxon>Pseudomonadati</taxon>
        <taxon>Pseudomonadota</taxon>
        <taxon>Betaproteobacteria</taxon>
        <taxon>Burkholderiales</taxon>
        <taxon>Comamonadaceae</taxon>
        <taxon>Ramlibacter</taxon>
    </lineage>
</organism>
<keyword evidence="10" id="KW-0966">Cell projection</keyword>
<keyword evidence="11" id="KW-1185">Reference proteome</keyword>
<keyword evidence="2 9" id="KW-1005">Bacterial flagellum biogenesis</keyword>
<evidence type="ECO:0000256" key="8">
    <source>
        <dbReference type="ARBA" id="ARBA00025431"/>
    </source>
</evidence>
<evidence type="ECO:0000256" key="3">
    <source>
        <dbReference type="ARBA" id="ARBA00023015"/>
    </source>
</evidence>